<evidence type="ECO:0000256" key="5">
    <source>
        <dbReference type="ARBA" id="ARBA00023136"/>
    </source>
</evidence>
<evidence type="ECO:0000313" key="8">
    <source>
        <dbReference type="EMBL" id="SDY45830.1"/>
    </source>
</evidence>
<proteinExistence type="inferred from homology"/>
<feature type="transmembrane region" description="Helical" evidence="6">
    <location>
        <begin position="263"/>
        <end position="284"/>
    </location>
</feature>
<dbReference type="OrthoDB" id="9810556at2"/>
<evidence type="ECO:0000256" key="3">
    <source>
        <dbReference type="ARBA" id="ARBA00022692"/>
    </source>
</evidence>
<name>A0A1H3K0U2_9RHOB</name>
<accession>A0A1H3K0U2</accession>
<evidence type="ECO:0000256" key="1">
    <source>
        <dbReference type="ARBA" id="ARBA00004141"/>
    </source>
</evidence>
<reference evidence="8 9" key="1">
    <citation type="submission" date="2016-10" db="EMBL/GenBank/DDBJ databases">
        <authorList>
            <person name="de Groot N.N."/>
        </authorList>
    </citation>
    <scope>NUCLEOTIDE SEQUENCE [LARGE SCALE GENOMIC DNA]</scope>
    <source>
        <strain evidence="8 9">DSM 26880</strain>
    </source>
</reference>
<sequence length="321" mass="33358">MVAILGVIWGATFLLTEIALTGLPPLWIAAGRIGFAMVLTVAVWRLRGGALFLSERTAWPSLVLVGALASAVPFTLLAWGQQYVTAGFAGVSMAGVALMVLPLAHFLVPGERMHLRRAAGFLIGFLGVVLLIGGQAFASSGAALEPLGRAACVAAAGCYAVSMVTMRRLPPVDPIGLAAVPLMVGSVVVIPAALVVEGVPPLPSAEILAVVALLGLVPTAGANLLRVLVIRSAGPVFMSLVNYQVPVWSVVLGVVLLGEPFEVSLLAAMGLILAGLLVSQWGALKRLFGRRAETRPAECPTVGQVSAHEESMTYRDGFTKR</sequence>
<feature type="transmembrane region" description="Helical" evidence="6">
    <location>
        <begin position="86"/>
        <end position="108"/>
    </location>
</feature>
<dbReference type="AlphaFoldDB" id="A0A1H3K0U2"/>
<gene>
    <name evidence="8" type="ORF">SAMN05444340_108103</name>
</gene>
<organism evidence="8 9">
    <name type="scientific">Citreimonas salinaria</name>
    <dbReference type="NCBI Taxonomy" id="321339"/>
    <lineage>
        <taxon>Bacteria</taxon>
        <taxon>Pseudomonadati</taxon>
        <taxon>Pseudomonadota</taxon>
        <taxon>Alphaproteobacteria</taxon>
        <taxon>Rhodobacterales</taxon>
        <taxon>Roseobacteraceae</taxon>
        <taxon>Citreimonas</taxon>
    </lineage>
</organism>
<evidence type="ECO:0000313" key="9">
    <source>
        <dbReference type="Proteomes" id="UP000199286"/>
    </source>
</evidence>
<dbReference type="RefSeq" id="WP_089883468.1">
    <property type="nucleotide sequence ID" value="NZ_FNPF01000008.1"/>
</dbReference>
<keyword evidence="4 6" id="KW-1133">Transmembrane helix</keyword>
<dbReference type="Pfam" id="PF00892">
    <property type="entry name" value="EamA"/>
    <property type="match status" value="2"/>
</dbReference>
<dbReference type="InterPro" id="IPR000620">
    <property type="entry name" value="EamA_dom"/>
</dbReference>
<evidence type="ECO:0000256" key="4">
    <source>
        <dbReference type="ARBA" id="ARBA00022989"/>
    </source>
</evidence>
<dbReference type="InterPro" id="IPR037185">
    <property type="entry name" value="EmrE-like"/>
</dbReference>
<feature type="transmembrane region" description="Helical" evidence="6">
    <location>
        <begin position="176"/>
        <end position="195"/>
    </location>
</feature>
<dbReference type="Proteomes" id="UP000199286">
    <property type="component" value="Unassembled WGS sequence"/>
</dbReference>
<comment type="similarity">
    <text evidence="2">Belongs to the EamA transporter family.</text>
</comment>
<dbReference type="PANTHER" id="PTHR32322">
    <property type="entry name" value="INNER MEMBRANE TRANSPORTER"/>
    <property type="match status" value="1"/>
</dbReference>
<feature type="transmembrane region" description="Helical" evidence="6">
    <location>
        <begin position="120"/>
        <end position="140"/>
    </location>
</feature>
<feature type="transmembrane region" description="Helical" evidence="6">
    <location>
        <begin position="58"/>
        <end position="80"/>
    </location>
</feature>
<dbReference type="EMBL" id="FNPF01000008">
    <property type="protein sequence ID" value="SDY45830.1"/>
    <property type="molecule type" value="Genomic_DNA"/>
</dbReference>
<evidence type="ECO:0000259" key="7">
    <source>
        <dbReference type="Pfam" id="PF00892"/>
    </source>
</evidence>
<comment type="subcellular location">
    <subcellularLocation>
        <location evidence="1">Membrane</location>
        <topology evidence="1">Multi-pass membrane protein</topology>
    </subcellularLocation>
</comment>
<dbReference type="SUPFAM" id="SSF103481">
    <property type="entry name" value="Multidrug resistance efflux transporter EmrE"/>
    <property type="match status" value="2"/>
</dbReference>
<evidence type="ECO:0000256" key="2">
    <source>
        <dbReference type="ARBA" id="ARBA00007362"/>
    </source>
</evidence>
<evidence type="ECO:0000256" key="6">
    <source>
        <dbReference type="SAM" id="Phobius"/>
    </source>
</evidence>
<feature type="transmembrane region" description="Helical" evidence="6">
    <location>
        <begin position="207"/>
        <end position="229"/>
    </location>
</feature>
<dbReference type="PANTHER" id="PTHR32322:SF2">
    <property type="entry name" value="EAMA DOMAIN-CONTAINING PROTEIN"/>
    <property type="match status" value="1"/>
</dbReference>
<protein>
    <submittedName>
        <fullName evidence="8">Permease of the drug/metabolite transporter (DMT) superfamily</fullName>
    </submittedName>
</protein>
<feature type="transmembrane region" description="Helical" evidence="6">
    <location>
        <begin position="236"/>
        <end position="257"/>
    </location>
</feature>
<dbReference type="STRING" id="321339.SAMN05444340_108103"/>
<feature type="domain" description="EamA" evidence="7">
    <location>
        <begin position="2"/>
        <end position="132"/>
    </location>
</feature>
<feature type="domain" description="EamA" evidence="7">
    <location>
        <begin position="151"/>
        <end position="278"/>
    </location>
</feature>
<dbReference type="InterPro" id="IPR050638">
    <property type="entry name" value="AA-Vitamin_Transporters"/>
</dbReference>
<keyword evidence="5 6" id="KW-0472">Membrane</keyword>
<keyword evidence="3 6" id="KW-0812">Transmembrane</keyword>
<keyword evidence="9" id="KW-1185">Reference proteome</keyword>
<dbReference type="GO" id="GO:0016020">
    <property type="term" value="C:membrane"/>
    <property type="evidence" value="ECO:0007669"/>
    <property type="project" value="UniProtKB-SubCell"/>
</dbReference>